<evidence type="ECO:0000256" key="2">
    <source>
        <dbReference type="ARBA" id="ARBA00023315"/>
    </source>
</evidence>
<name>A0A1G6TH14_9RHOB</name>
<reference evidence="5" key="1">
    <citation type="submission" date="2016-10" db="EMBL/GenBank/DDBJ databases">
        <authorList>
            <person name="Varghese N."/>
            <person name="Submissions S."/>
        </authorList>
    </citation>
    <scope>NUCLEOTIDE SEQUENCE [LARGE SCALE GENOMIC DNA]</scope>
    <source>
        <strain evidence="5">CGMCC 1.9108</strain>
    </source>
</reference>
<dbReference type="PANTHER" id="PTHR43420">
    <property type="entry name" value="ACETYLTRANSFERASE"/>
    <property type="match status" value="1"/>
</dbReference>
<accession>A0A1G6TH14</accession>
<organism evidence="4 5">
    <name type="scientific">Ruegeria marina</name>
    <dbReference type="NCBI Taxonomy" id="639004"/>
    <lineage>
        <taxon>Bacteria</taxon>
        <taxon>Pseudomonadati</taxon>
        <taxon>Pseudomonadota</taxon>
        <taxon>Alphaproteobacteria</taxon>
        <taxon>Rhodobacterales</taxon>
        <taxon>Roseobacteraceae</taxon>
        <taxon>Ruegeria</taxon>
    </lineage>
</organism>
<dbReference type="Proteomes" id="UP000199628">
    <property type="component" value="Unassembled WGS sequence"/>
</dbReference>
<dbReference type="PROSITE" id="PS51186">
    <property type="entry name" value="GNAT"/>
    <property type="match status" value="1"/>
</dbReference>
<dbReference type="EMBL" id="FMZV01000006">
    <property type="protein sequence ID" value="SDD28331.1"/>
    <property type="molecule type" value="Genomic_DNA"/>
</dbReference>
<dbReference type="RefSeq" id="WP_093030826.1">
    <property type="nucleotide sequence ID" value="NZ_FMZV01000006.1"/>
</dbReference>
<dbReference type="InterPro" id="IPR050680">
    <property type="entry name" value="YpeA/RimI_acetyltransf"/>
</dbReference>
<evidence type="ECO:0000259" key="3">
    <source>
        <dbReference type="PROSITE" id="PS51186"/>
    </source>
</evidence>
<dbReference type="AlphaFoldDB" id="A0A1G6TH14"/>
<dbReference type="CDD" id="cd04301">
    <property type="entry name" value="NAT_SF"/>
    <property type="match status" value="1"/>
</dbReference>
<dbReference type="PANTHER" id="PTHR43420:SF12">
    <property type="entry name" value="N-ACETYLTRANSFERASE DOMAIN-CONTAINING PROTEIN"/>
    <property type="match status" value="1"/>
</dbReference>
<evidence type="ECO:0000256" key="1">
    <source>
        <dbReference type="ARBA" id="ARBA00022679"/>
    </source>
</evidence>
<dbReference type="InterPro" id="IPR000182">
    <property type="entry name" value="GNAT_dom"/>
</dbReference>
<evidence type="ECO:0000313" key="4">
    <source>
        <dbReference type="EMBL" id="SDD28331.1"/>
    </source>
</evidence>
<dbReference type="GO" id="GO:0016747">
    <property type="term" value="F:acyltransferase activity, transferring groups other than amino-acyl groups"/>
    <property type="evidence" value="ECO:0007669"/>
    <property type="project" value="InterPro"/>
</dbReference>
<sequence length="146" mass="16433">MTALLRPGLPGDAAATGEILYAFARDTDWMPLLHCRDETEMFCGVMIARGWVTVAVLNGRVAGFIARDGGEICSLYLARNAQGRGLGARLLQQAQHSAEQLELWTFQANAGARRFYERHGFRETLRTDGSRNDERLPDVRYEWSRT</sequence>
<dbReference type="SUPFAM" id="SSF55729">
    <property type="entry name" value="Acyl-CoA N-acyltransferases (Nat)"/>
    <property type="match status" value="1"/>
</dbReference>
<keyword evidence="5" id="KW-1185">Reference proteome</keyword>
<dbReference type="Gene3D" id="3.40.630.30">
    <property type="match status" value="1"/>
</dbReference>
<keyword evidence="1 4" id="KW-0808">Transferase</keyword>
<feature type="domain" description="N-acetyltransferase" evidence="3">
    <location>
        <begin position="3"/>
        <end position="146"/>
    </location>
</feature>
<protein>
    <submittedName>
        <fullName evidence="4">L-amino acid N-acyltransferase YncA</fullName>
    </submittedName>
</protein>
<dbReference type="Pfam" id="PF13673">
    <property type="entry name" value="Acetyltransf_10"/>
    <property type="match status" value="1"/>
</dbReference>
<proteinExistence type="predicted"/>
<evidence type="ECO:0000313" key="5">
    <source>
        <dbReference type="Proteomes" id="UP000199628"/>
    </source>
</evidence>
<dbReference type="STRING" id="639004.SAMN04488239_10694"/>
<gene>
    <name evidence="4" type="ORF">SAMN04488239_10694</name>
</gene>
<keyword evidence="2 4" id="KW-0012">Acyltransferase</keyword>
<dbReference type="InterPro" id="IPR016181">
    <property type="entry name" value="Acyl_CoA_acyltransferase"/>
</dbReference>
<dbReference type="OrthoDB" id="9797417at2"/>